<gene>
    <name evidence="2" type="ORF">FHS49_000272</name>
</gene>
<dbReference type="Pfam" id="PF10908">
    <property type="entry name" value="Tlde1_dom"/>
    <property type="match status" value="1"/>
</dbReference>
<name>A0A7W9AF00_9SPHN</name>
<comment type="caution">
    <text evidence="2">The sequence shown here is derived from an EMBL/GenBank/DDBJ whole genome shotgun (WGS) entry which is preliminary data.</text>
</comment>
<keyword evidence="3" id="KW-1185">Reference proteome</keyword>
<organism evidence="2 3">
    <name type="scientific">Sphingobium boeckii</name>
    <dbReference type="NCBI Taxonomy" id="1082345"/>
    <lineage>
        <taxon>Bacteria</taxon>
        <taxon>Pseudomonadati</taxon>
        <taxon>Pseudomonadota</taxon>
        <taxon>Alphaproteobacteria</taxon>
        <taxon>Sphingomonadales</taxon>
        <taxon>Sphingomonadaceae</taxon>
        <taxon>Sphingobium</taxon>
    </lineage>
</organism>
<reference evidence="2 3" key="1">
    <citation type="submission" date="2020-08" db="EMBL/GenBank/DDBJ databases">
        <title>Genomic Encyclopedia of Type Strains, Phase IV (KMG-IV): sequencing the most valuable type-strain genomes for metagenomic binning, comparative biology and taxonomic classification.</title>
        <authorList>
            <person name="Goeker M."/>
        </authorList>
    </citation>
    <scope>NUCLEOTIDE SEQUENCE [LARGE SCALE GENOMIC DNA]</scope>
    <source>
        <strain evidence="2 3">DSM 25079</strain>
    </source>
</reference>
<proteinExistence type="predicted"/>
<accession>A0A7W9AF00</accession>
<sequence length="123" mass="13079">MMMGWKWDQSAGELTRDGVLISKGYSGAGRGKNNPAMQALVAVGPIPAGHWLITGRYNSANVGPAALILDPRPGTQTFGRSAFRIHGDSIRAPGTASHGCIILPRAIRDRIWASGDRSLEVVT</sequence>
<evidence type="ECO:0000313" key="3">
    <source>
        <dbReference type="Proteomes" id="UP000549617"/>
    </source>
</evidence>
<protein>
    <recommendedName>
        <fullName evidence="1">Tlde1 domain-containing protein</fullName>
    </recommendedName>
</protein>
<dbReference type="RefSeq" id="WP_221240331.1">
    <property type="nucleotide sequence ID" value="NZ_JACIJC010000001.1"/>
</dbReference>
<dbReference type="InterPro" id="IPR021225">
    <property type="entry name" value="Tlde1_dom"/>
</dbReference>
<evidence type="ECO:0000313" key="2">
    <source>
        <dbReference type="EMBL" id="MBB5684281.1"/>
    </source>
</evidence>
<dbReference type="AlphaFoldDB" id="A0A7W9AF00"/>
<feature type="domain" description="Tlde1" evidence="1">
    <location>
        <begin position="23"/>
        <end position="112"/>
    </location>
</feature>
<evidence type="ECO:0000259" key="1">
    <source>
        <dbReference type="Pfam" id="PF10908"/>
    </source>
</evidence>
<dbReference type="Proteomes" id="UP000549617">
    <property type="component" value="Unassembled WGS sequence"/>
</dbReference>
<dbReference type="EMBL" id="JACIJC010000001">
    <property type="protein sequence ID" value="MBB5684281.1"/>
    <property type="molecule type" value="Genomic_DNA"/>
</dbReference>